<dbReference type="Gene3D" id="3.10.620.30">
    <property type="match status" value="1"/>
</dbReference>
<feature type="domain" description="Transglutaminase-like" evidence="3">
    <location>
        <begin position="374"/>
        <end position="440"/>
    </location>
</feature>
<dbReference type="Pfam" id="PF01841">
    <property type="entry name" value="Transglut_core"/>
    <property type="match status" value="1"/>
</dbReference>
<accession>A0ABS4DI26</accession>
<evidence type="ECO:0000256" key="1">
    <source>
        <dbReference type="SAM" id="MobiDB-lite"/>
    </source>
</evidence>
<keyword evidence="5" id="KW-1185">Reference proteome</keyword>
<dbReference type="SUPFAM" id="SSF54001">
    <property type="entry name" value="Cysteine proteinases"/>
    <property type="match status" value="1"/>
</dbReference>
<proteinExistence type="predicted"/>
<dbReference type="InterPro" id="IPR002931">
    <property type="entry name" value="Transglutaminase-like"/>
</dbReference>
<sequence>MRRVLLSLVPAIWLGICSAAQAAVPVQTEWMVVLLGGRKVGHVQIDRVRDGDILTTTQTLSLDLSRSGKPIHLGNMSQSVEGPEGEPLGFASRTRMSSMDSTVEAFPEDTGRYRVTTTVGGQTTITSMAWPGDALLAEGQRLATVAAGRTPGTHYQLHEFDPSSQQVVHVRVDVLGEESVALPGGAVRLSHQRQTLSLARGHQTLDLWVDERGVARKGLMSLLGQPLEMLACDRACALAPNQPVDMLRAATVDSPRWLPAYVRAVPMRYRIRISGNIGQPFITTDEQQVTPLGGTDWMLDVGTSHPGRQAPPRPTDTQPNAWLQSDAPAIRRLAAQAVGGARDDLQRMRRLRQFVSRYITGHGLDVGYASALEVVNSREGDCTEYAVLLAAMARAQGIPARVVTGMVYADRFAGGARVFIPHEWVQAWVQGRWQSFDAALQHFDSTHLALASGDGDPWHFAATTQLFGNLHIRQAVPGADLSLPGGGGSSGPAGGPGGGAGGNSGGSGAGPGH</sequence>
<organism evidence="4 5">
    <name type="scientific">Frateuria flava</name>
    <dbReference type="NCBI Taxonomy" id="2821489"/>
    <lineage>
        <taxon>Bacteria</taxon>
        <taxon>Pseudomonadati</taxon>
        <taxon>Pseudomonadota</taxon>
        <taxon>Gammaproteobacteria</taxon>
        <taxon>Lysobacterales</taxon>
        <taxon>Rhodanobacteraceae</taxon>
        <taxon>Frateuria</taxon>
    </lineage>
</organism>
<dbReference type="InterPro" id="IPR038765">
    <property type="entry name" value="Papain-like_cys_pep_sf"/>
</dbReference>
<dbReference type="PANTHER" id="PTHR33490:SF3">
    <property type="entry name" value="CONSERVED INTEGRAL MEMBRANE PROTEIN"/>
    <property type="match status" value="1"/>
</dbReference>
<dbReference type="RefSeq" id="WP_209614436.1">
    <property type="nucleotide sequence ID" value="NZ_JAGJRS010000001.1"/>
</dbReference>
<dbReference type="Proteomes" id="UP000823790">
    <property type="component" value="Unassembled WGS sequence"/>
</dbReference>
<dbReference type="SMART" id="SM00460">
    <property type="entry name" value="TGc"/>
    <property type="match status" value="1"/>
</dbReference>
<reference evidence="4 5" key="1">
    <citation type="submission" date="2021-04" db="EMBL/GenBank/DDBJ databases">
        <authorList>
            <person name="Huq M.A."/>
        </authorList>
    </citation>
    <scope>NUCLEOTIDE SEQUENCE [LARGE SCALE GENOMIC DNA]</scope>
    <source>
        <strain evidence="4 5">MAH-13</strain>
    </source>
</reference>
<feature type="chain" id="PRO_5047292539" evidence="2">
    <location>
        <begin position="23"/>
        <end position="513"/>
    </location>
</feature>
<keyword evidence="2" id="KW-0732">Signal</keyword>
<dbReference type="EMBL" id="JAGJRS010000001">
    <property type="protein sequence ID" value="MBP1472699.1"/>
    <property type="molecule type" value="Genomic_DNA"/>
</dbReference>
<feature type="compositionally biased region" description="Gly residues" evidence="1">
    <location>
        <begin position="484"/>
        <end position="513"/>
    </location>
</feature>
<evidence type="ECO:0000259" key="3">
    <source>
        <dbReference type="SMART" id="SM00460"/>
    </source>
</evidence>
<evidence type="ECO:0000313" key="5">
    <source>
        <dbReference type="Proteomes" id="UP000823790"/>
    </source>
</evidence>
<evidence type="ECO:0000313" key="4">
    <source>
        <dbReference type="EMBL" id="MBP1472699.1"/>
    </source>
</evidence>
<feature type="signal peptide" evidence="2">
    <location>
        <begin position="1"/>
        <end position="22"/>
    </location>
</feature>
<evidence type="ECO:0000256" key="2">
    <source>
        <dbReference type="SAM" id="SignalP"/>
    </source>
</evidence>
<dbReference type="PANTHER" id="PTHR33490">
    <property type="entry name" value="BLR5614 PROTEIN-RELATED"/>
    <property type="match status" value="1"/>
</dbReference>
<name>A0ABS4DI26_9GAMM</name>
<feature type="region of interest" description="Disordered" evidence="1">
    <location>
        <begin position="481"/>
        <end position="513"/>
    </location>
</feature>
<gene>
    <name evidence="4" type="ORF">J7I44_00170</name>
</gene>
<protein>
    <submittedName>
        <fullName evidence="4">Transglutaminase domain-containing protein</fullName>
    </submittedName>
</protein>
<comment type="caution">
    <text evidence="4">The sequence shown here is derived from an EMBL/GenBank/DDBJ whole genome shotgun (WGS) entry which is preliminary data.</text>
</comment>